<evidence type="ECO:0000313" key="5">
    <source>
        <dbReference type="Proteomes" id="UP000613193"/>
    </source>
</evidence>
<sequence>MNKLIFYILIITANIFFSVSTIFAQAPVISSFTPANGRVGTIVTITGTNFNTDINNNIVFFGATRSKIISASSNSLVVQVPIGATFQPISILNTDNHLTGYSSYPFNVTFASKGAISALYFNARVNFPTGEGPASIGISDLDGDGKPDMVVANRTSGSISIYRNTATSGAIDRSSFAPSFNLATNSFPNYIEINDVDGDGKPDILVANNTDNNISVFKNIAIANVLNAGSFKQKVDIATTSYPYVVKTGDIDNDGKPDIAVTYATGNVNLSLLKNTGTSGTITTSSFTSPLDISNGNGYFSVCITDLNNNGKSDLVLTDFLNNTVSVFNNITTQGSITASSFEKKVSYPTAPTPLVVNTADIDGDGKNDLVISNLGDSFGPGTVGNFYLSVLLNNTTRGVITSTSFSANKNFNTGNIPQASTIGDLDGDGRIDAVTTDYGDNTVSVFHNISSPGRAQFDSRIILASEINPQNVKIADIDGDGIPDLLIANNESNTISIYRNNASNKQSINFPPLQSVVYGSGDFNAGAVSNNPANPIIYTSSNTNIATIVNGHIHITGAGTTTITATQAGGTDYDPATPVSQTLVVTRALLQIKADDKTREYKQANPTFTTTYSGLVNGDNEQVIIVSFALSTTADENSVPGKYPITFTGDASTANYTITYLSGTLTIGKISQSIVFTPLEEKNIDDNDFELTASASSGLPINFTTSDPSIASITNGIVHLLRPGVVTITARQSGNEYYKAASATQELRIGYASVTLYSNTITPNGDGINDTWIITGLEHDLSATVTIFNRYGTQIFQTRGYANPFNGTYNGKKLPAGIYYYVISFEGNKPSLSGSLTIVY</sequence>
<dbReference type="InterPro" id="IPR008964">
    <property type="entry name" value="Invasin/intimin_cell_adhesion"/>
</dbReference>
<dbReference type="InterPro" id="IPR026341">
    <property type="entry name" value="T9SS_type_B"/>
</dbReference>
<dbReference type="Proteomes" id="UP000613193">
    <property type="component" value="Unassembled WGS sequence"/>
</dbReference>
<dbReference type="SUPFAM" id="SSF81296">
    <property type="entry name" value="E set domains"/>
    <property type="match status" value="1"/>
</dbReference>
<organism evidence="4 5">
    <name type="scientific">Mucilaginibacter segetis</name>
    <dbReference type="NCBI Taxonomy" id="2793071"/>
    <lineage>
        <taxon>Bacteria</taxon>
        <taxon>Pseudomonadati</taxon>
        <taxon>Bacteroidota</taxon>
        <taxon>Sphingobacteriia</taxon>
        <taxon>Sphingobacteriales</taxon>
        <taxon>Sphingobacteriaceae</taxon>
        <taxon>Mucilaginibacter</taxon>
    </lineage>
</organism>
<dbReference type="Pfam" id="PF01833">
    <property type="entry name" value="TIG"/>
    <property type="match status" value="1"/>
</dbReference>
<dbReference type="Pfam" id="PF13585">
    <property type="entry name" value="CHU_C"/>
    <property type="match status" value="1"/>
</dbReference>
<dbReference type="InterPro" id="IPR041286">
    <property type="entry name" value="MBG_2"/>
</dbReference>
<keyword evidence="1" id="KW-0732">Signal</keyword>
<evidence type="ECO:0000259" key="3">
    <source>
        <dbReference type="Pfam" id="PF18676"/>
    </source>
</evidence>
<dbReference type="RefSeq" id="WP_200066879.1">
    <property type="nucleotide sequence ID" value="NZ_JAEHFW010000002.1"/>
</dbReference>
<dbReference type="Gene3D" id="2.60.40.10">
    <property type="entry name" value="Immunoglobulins"/>
    <property type="match status" value="1"/>
</dbReference>
<dbReference type="Pfam" id="PF18676">
    <property type="entry name" value="MBG_2"/>
    <property type="match status" value="1"/>
</dbReference>
<dbReference type="PANTHER" id="PTHR46580">
    <property type="entry name" value="SENSOR KINASE-RELATED"/>
    <property type="match status" value="1"/>
</dbReference>
<dbReference type="InterPro" id="IPR013517">
    <property type="entry name" value="FG-GAP"/>
</dbReference>
<name>A0A934PVL5_9SPHI</name>
<dbReference type="PANTHER" id="PTHR46580:SF4">
    <property type="entry name" value="ATP_GTP-BINDING PROTEIN"/>
    <property type="match status" value="1"/>
</dbReference>
<evidence type="ECO:0000313" key="4">
    <source>
        <dbReference type="EMBL" id="MBK0380356.1"/>
    </source>
</evidence>
<dbReference type="Gene3D" id="2.130.10.130">
    <property type="entry name" value="Integrin alpha, N-terminal"/>
    <property type="match status" value="3"/>
</dbReference>
<dbReference type="SUPFAM" id="SSF49373">
    <property type="entry name" value="Invasin/intimin cell-adhesion fragments"/>
    <property type="match status" value="1"/>
</dbReference>
<dbReference type="InterPro" id="IPR028994">
    <property type="entry name" value="Integrin_alpha_N"/>
</dbReference>
<protein>
    <submittedName>
        <fullName evidence="4">VCBS repeat-containing protein</fullName>
    </submittedName>
</protein>
<dbReference type="Pfam" id="PF13517">
    <property type="entry name" value="FG-GAP_3"/>
    <property type="match status" value="3"/>
</dbReference>
<evidence type="ECO:0000256" key="1">
    <source>
        <dbReference type="ARBA" id="ARBA00022729"/>
    </source>
</evidence>
<dbReference type="InterPro" id="IPR013783">
    <property type="entry name" value="Ig-like_fold"/>
</dbReference>
<comment type="caution">
    <text evidence="4">The sequence shown here is derived from an EMBL/GenBank/DDBJ whole genome shotgun (WGS) entry which is preliminary data.</text>
</comment>
<dbReference type="SUPFAM" id="SSF69318">
    <property type="entry name" value="Integrin alpha N-terminal domain"/>
    <property type="match status" value="2"/>
</dbReference>
<dbReference type="AlphaFoldDB" id="A0A934PVL5"/>
<dbReference type="Gene3D" id="2.60.40.1080">
    <property type="match status" value="1"/>
</dbReference>
<feature type="domain" description="IPT/TIG" evidence="2">
    <location>
        <begin position="27"/>
        <end position="107"/>
    </location>
</feature>
<accession>A0A934PVL5</accession>
<evidence type="ECO:0000259" key="2">
    <source>
        <dbReference type="Pfam" id="PF01833"/>
    </source>
</evidence>
<proteinExistence type="predicted"/>
<dbReference type="CDD" id="cd00102">
    <property type="entry name" value="IPT"/>
    <property type="match status" value="1"/>
</dbReference>
<dbReference type="InterPro" id="IPR002909">
    <property type="entry name" value="IPT_dom"/>
</dbReference>
<dbReference type="InterPro" id="IPR014756">
    <property type="entry name" value="Ig_E-set"/>
</dbReference>
<dbReference type="Gene3D" id="3.30.160.710">
    <property type="match status" value="1"/>
</dbReference>
<gene>
    <name evidence="4" type="ORF">I5M19_13610</name>
</gene>
<dbReference type="EMBL" id="JAEHFW010000002">
    <property type="protein sequence ID" value="MBK0380356.1"/>
    <property type="molecule type" value="Genomic_DNA"/>
</dbReference>
<feature type="domain" description="MBG" evidence="3">
    <location>
        <begin position="591"/>
        <end position="667"/>
    </location>
</feature>
<keyword evidence="5" id="KW-1185">Reference proteome</keyword>
<reference evidence="4" key="1">
    <citation type="submission" date="2020-12" db="EMBL/GenBank/DDBJ databases">
        <title>Bacterial novel species Mucilaginibacter sp. SD-g isolated from soil.</title>
        <authorList>
            <person name="Jung H.-Y."/>
        </authorList>
    </citation>
    <scope>NUCLEOTIDE SEQUENCE</scope>
    <source>
        <strain evidence="4">SD-g</strain>
    </source>
</reference>
<dbReference type="NCBIfam" id="TIGR04131">
    <property type="entry name" value="Bac_Flav_CTERM"/>
    <property type="match status" value="1"/>
</dbReference>